<dbReference type="Proteomes" id="UP000631670">
    <property type="component" value="Unassembled WGS sequence"/>
</dbReference>
<keyword evidence="2" id="KW-1185">Reference proteome</keyword>
<dbReference type="RefSeq" id="WP_086859357.1">
    <property type="nucleotide sequence ID" value="NZ_JADBEG010000001.1"/>
</dbReference>
<evidence type="ECO:0000313" key="1">
    <source>
        <dbReference type="EMBL" id="MBE1495416.1"/>
    </source>
</evidence>
<organism evidence="1 2">
    <name type="scientific">Amycolatopsis lexingtonensis</name>
    <dbReference type="NCBI Taxonomy" id="218822"/>
    <lineage>
        <taxon>Bacteria</taxon>
        <taxon>Bacillati</taxon>
        <taxon>Actinomycetota</taxon>
        <taxon>Actinomycetes</taxon>
        <taxon>Pseudonocardiales</taxon>
        <taxon>Pseudonocardiaceae</taxon>
        <taxon>Amycolatopsis</taxon>
    </lineage>
</organism>
<dbReference type="Gene3D" id="1.10.8.1060">
    <property type="entry name" value="Corynebacterium glutamicum thioredoxin-dependent arsenate reductase, N-terminal domain"/>
    <property type="match status" value="1"/>
</dbReference>
<proteinExistence type="predicted"/>
<gene>
    <name evidence="1" type="ORF">H4696_002516</name>
</gene>
<sequence>MSTLDTMASEALDTHFAQLEDRLGHDYANIARPRLHDLVDHERARFAGARIHAFVPILVERAVRAALART</sequence>
<protein>
    <submittedName>
        <fullName evidence="1">Uncharacterized protein</fullName>
    </submittedName>
</protein>
<accession>A0ABR9HWV8</accession>
<dbReference type="NCBIfam" id="NF046112">
    <property type="entry name" value="MSMEG_6209_Nter"/>
    <property type="match status" value="1"/>
</dbReference>
<comment type="caution">
    <text evidence="1">The sequence shown here is derived from an EMBL/GenBank/DDBJ whole genome shotgun (WGS) entry which is preliminary data.</text>
</comment>
<evidence type="ECO:0000313" key="2">
    <source>
        <dbReference type="Proteomes" id="UP000631670"/>
    </source>
</evidence>
<name>A0ABR9HWV8_9PSEU</name>
<reference evidence="1 2" key="1">
    <citation type="submission" date="2020-10" db="EMBL/GenBank/DDBJ databases">
        <title>Sequencing the genomes of 1000 actinobacteria strains.</title>
        <authorList>
            <person name="Klenk H.-P."/>
        </authorList>
    </citation>
    <scope>NUCLEOTIDE SEQUENCE [LARGE SCALE GENOMIC DNA]</scope>
    <source>
        <strain evidence="1 2">DSM 44653</strain>
    </source>
</reference>
<dbReference type="EMBL" id="JADBEG010000001">
    <property type="protein sequence ID" value="MBE1495416.1"/>
    <property type="molecule type" value="Genomic_DNA"/>
</dbReference>